<evidence type="ECO:0000313" key="8">
    <source>
        <dbReference type="EMBL" id="ESO08662.1"/>
    </source>
</evidence>
<proteinExistence type="predicted"/>
<gene>
    <name evidence="9" type="primary">20202882</name>
    <name evidence="8" type="ORF">HELRODRAFT_169550</name>
</gene>
<dbReference type="InParanoid" id="T1F232"/>
<protein>
    <recommendedName>
        <fullName evidence="7">Transient receptor ion channel domain-containing protein</fullName>
    </recommendedName>
</protein>
<dbReference type="PANTHER" id="PTHR10117:SF54">
    <property type="entry name" value="TRANSIENT RECEPTOR POTENTIAL-GAMMA PROTEIN"/>
    <property type="match status" value="1"/>
</dbReference>
<reference evidence="8 10" key="2">
    <citation type="journal article" date="2013" name="Nature">
        <title>Insights into bilaterian evolution from three spiralian genomes.</title>
        <authorList>
            <person name="Simakov O."/>
            <person name="Marletaz F."/>
            <person name="Cho S.J."/>
            <person name="Edsinger-Gonzales E."/>
            <person name="Havlak P."/>
            <person name="Hellsten U."/>
            <person name="Kuo D.H."/>
            <person name="Larsson T."/>
            <person name="Lv J."/>
            <person name="Arendt D."/>
            <person name="Savage R."/>
            <person name="Osoegawa K."/>
            <person name="de Jong P."/>
            <person name="Grimwood J."/>
            <person name="Chapman J.A."/>
            <person name="Shapiro H."/>
            <person name="Aerts A."/>
            <person name="Otillar R.P."/>
            <person name="Terry A.Y."/>
            <person name="Boore J.L."/>
            <person name="Grigoriev I.V."/>
            <person name="Lindberg D.R."/>
            <person name="Seaver E.C."/>
            <person name="Weisblat D.A."/>
            <person name="Putnam N.H."/>
            <person name="Rokhsar D.S."/>
        </authorList>
    </citation>
    <scope>NUCLEOTIDE SEQUENCE</scope>
</reference>
<sequence>MRAVMALTLIIYNTRLSSHDDAPGHVSTSTTSSLFFFLFLLILCPSSLFIFLRILHTKSCKEEDLLEAAESGNLTKMRWLLDSCKPGELNIEYTDQLGRTPLHLAVVNEHKEVVRFLLDLVSHHCLYKVLLAAINIGNEEIAEIIIEHPKYANISSDLKSQNISSDVRGSSTNITDDNQFFEEETSRDELKFARSRLNAYRGMSSEAYISLSSDDPILTSFKLRKEIQQAEYSALANQLSEYAVKLLDKVHGNEELNAILNARDGQQEDGDETSGGELARLQLAIKYKEKKVPLCVN</sequence>
<evidence type="ECO:0000256" key="1">
    <source>
        <dbReference type="ARBA" id="ARBA00022448"/>
    </source>
</evidence>
<dbReference type="InterPro" id="IPR036770">
    <property type="entry name" value="Ankyrin_rpt-contain_sf"/>
</dbReference>
<feature type="repeat" description="ANK" evidence="5">
    <location>
        <begin position="97"/>
        <end position="119"/>
    </location>
</feature>
<dbReference type="Pfam" id="PF12796">
    <property type="entry name" value="Ank_2"/>
    <property type="match status" value="1"/>
</dbReference>
<reference evidence="9" key="3">
    <citation type="submission" date="2015-06" db="UniProtKB">
        <authorList>
            <consortium name="EnsemblMetazoa"/>
        </authorList>
    </citation>
    <scope>IDENTIFICATION</scope>
</reference>
<dbReference type="RefSeq" id="XP_009013592.1">
    <property type="nucleotide sequence ID" value="XM_009015344.1"/>
</dbReference>
<feature type="transmembrane region" description="Helical" evidence="6">
    <location>
        <begin position="34"/>
        <end position="55"/>
    </location>
</feature>
<keyword evidence="10" id="KW-1185">Reference proteome</keyword>
<keyword evidence="6" id="KW-1133">Transmembrane helix</keyword>
<dbReference type="GeneID" id="20202882"/>
<dbReference type="EMBL" id="KB096080">
    <property type="protein sequence ID" value="ESO08662.1"/>
    <property type="molecule type" value="Genomic_DNA"/>
</dbReference>
<evidence type="ECO:0000256" key="2">
    <source>
        <dbReference type="ARBA" id="ARBA00022737"/>
    </source>
</evidence>
<feature type="domain" description="Transient receptor ion channel" evidence="7">
    <location>
        <begin position="179"/>
        <end position="243"/>
    </location>
</feature>
<keyword evidence="2" id="KW-0677">Repeat</keyword>
<dbReference type="PROSITE" id="PS50297">
    <property type="entry name" value="ANK_REP_REGION"/>
    <property type="match status" value="1"/>
</dbReference>
<dbReference type="EMBL" id="AMQM01003303">
    <property type="status" value="NOT_ANNOTATED_CDS"/>
    <property type="molecule type" value="Genomic_DNA"/>
</dbReference>
<keyword evidence="3" id="KW-0406">Ion transport</keyword>
<dbReference type="KEGG" id="hro:HELRODRAFT_169550"/>
<dbReference type="AlphaFoldDB" id="T1F232"/>
<keyword evidence="6" id="KW-0812">Transmembrane</keyword>
<dbReference type="InterPro" id="IPR002153">
    <property type="entry name" value="TRPC_channel"/>
</dbReference>
<dbReference type="SMART" id="SM01420">
    <property type="entry name" value="TRP_2"/>
    <property type="match status" value="1"/>
</dbReference>
<organism evidence="9 10">
    <name type="scientific">Helobdella robusta</name>
    <name type="common">Californian leech</name>
    <dbReference type="NCBI Taxonomy" id="6412"/>
    <lineage>
        <taxon>Eukaryota</taxon>
        <taxon>Metazoa</taxon>
        <taxon>Spiralia</taxon>
        <taxon>Lophotrochozoa</taxon>
        <taxon>Annelida</taxon>
        <taxon>Clitellata</taxon>
        <taxon>Hirudinea</taxon>
        <taxon>Rhynchobdellida</taxon>
        <taxon>Glossiphoniidae</taxon>
        <taxon>Helobdella</taxon>
    </lineage>
</organism>
<evidence type="ECO:0000256" key="4">
    <source>
        <dbReference type="ARBA" id="ARBA00023303"/>
    </source>
</evidence>
<dbReference type="InterPro" id="IPR002110">
    <property type="entry name" value="Ankyrin_rpt"/>
</dbReference>
<dbReference type="CTD" id="20202882"/>
<dbReference type="PANTHER" id="PTHR10117">
    <property type="entry name" value="TRANSIENT RECEPTOR POTENTIAL CHANNEL"/>
    <property type="match status" value="1"/>
</dbReference>
<evidence type="ECO:0000313" key="10">
    <source>
        <dbReference type="Proteomes" id="UP000015101"/>
    </source>
</evidence>
<reference evidence="10" key="1">
    <citation type="submission" date="2012-12" db="EMBL/GenBank/DDBJ databases">
        <authorList>
            <person name="Hellsten U."/>
            <person name="Grimwood J."/>
            <person name="Chapman J.A."/>
            <person name="Shapiro H."/>
            <person name="Aerts A."/>
            <person name="Otillar R.P."/>
            <person name="Terry A.Y."/>
            <person name="Boore J.L."/>
            <person name="Simakov O."/>
            <person name="Marletaz F."/>
            <person name="Cho S.-J."/>
            <person name="Edsinger-Gonzales E."/>
            <person name="Havlak P."/>
            <person name="Kuo D.-H."/>
            <person name="Larsson T."/>
            <person name="Lv J."/>
            <person name="Arendt D."/>
            <person name="Savage R."/>
            <person name="Osoegawa K."/>
            <person name="de Jong P."/>
            <person name="Lindberg D.R."/>
            <person name="Seaver E.C."/>
            <person name="Weisblat D.A."/>
            <person name="Putnam N.H."/>
            <person name="Grigoriev I.V."/>
            <person name="Rokhsar D.S."/>
        </authorList>
    </citation>
    <scope>NUCLEOTIDE SEQUENCE</scope>
</reference>
<dbReference type="HOGENOM" id="CLU_937740_0_0_1"/>
<evidence type="ECO:0000313" key="9">
    <source>
        <dbReference type="EnsemblMetazoa" id="HelroP169550"/>
    </source>
</evidence>
<keyword evidence="5" id="KW-0040">ANK repeat</keyword>
<name>T1F232_HELRO</name>
<dbReference type="SUPFAM" id="SSF48403">
    <property type="entry name" value="Ankyrin repeat"/>
    <property type="match status" value="1"/>
</dbReference>
<accession>T1F232</accession>
<evidence type="ECO:0000259" key="7">
    <source>
        <dbReference type="SMART" id="SM01420"/>
    </source>
</evidence>
<dbReference type="OrthoDB" id="2373987at2759"/>
<dbReference type="STRING" id="6412.T1F232"/>
<dbReference type="GO" id="GO:0016020">
    <property type="term" value="C:membrane"/>
    <property type="evidence" value="ECO:0007669"/>
    <property type="project" value="InterPro"/>
</dbReference>
<evidence type="ECO:0000256" key="6">
    <source>
        <dbReference type="SAM" id="Phobius"/>
    </source>
</evidence>
<dbReference type="EnsemblMetazoa" id="HelroT169550">
    <property type="protein sequence ID" value="HelroP169550"/>
    <property type="gene ID" value="HelroG169550"/>
</dbReference>
<dbReference type="Gene3D" id="1.25.40.20">
    <property type="entry name" value="Ankyrin repeat-containing domain"/>
    <property type="match status" value="1"/>
</dbReference>
<dbReference type="PROSITE" id="PS50088">
    <property type="entry name" value="ANK_REPEAT"/>
    <property type="match status" value="1"/>
</dbReference>
<dbReference type="GO" id="GO:0005262">
    <property type="term" value="F:calcium channel activity"/>
    <property type="evidence" value="ECO:0007669"/>
    <property type="project" value="InterPro"/>
</dbReference>
<dbReference type="SMART" id="SM00248">
    <property type="entry name" value="ANK"/>
    <property type="match status" value="2"/>
</dbReference>
<evidence type="ECO:0000256" key="5">
    <source>
        <dbReference type="PROSITE-ProRule" id="PRU00023"/>
    </source>
</evidence>
<evidence type="ECO:0000256" key="3">
    <source>
        <dbReference type="ARBA" id="ARBA00023065"/>
    </source>
</evidence>
<dbReference type="Pfam" id="PF08344">
    <property type="entry name" value="TRP_2"/>
    <property type="match status" value="1"/>
</dbReference>
<keyword evidence="1" id="KW-0813">Transport</keyword>
<dbReference type="InterPro" id="IPR013555">
    <property type="entry name" value="TRP_dom"/>
</dbReference>
<dbReference type="Proteomes" id="UP000015101">
    <property type="component" value="Unassembled WGS sequence"/>
</dbReference>
<dbReference type="eggNOG" id="KOG3609">
    <property type="taxonomic scope" value="Eukaryota"/>
</dbReference>
<keyword evidence="6" id="KW-0472">Membrane</keyword>
<keyword evidence="4" id="KW-0407">Ion channel</keyword>